<reference evidence="2" key="2">
    <citation type="journal article" date="2022" name="Hortic Res">
        <title>The genome of Dioscorea zingiberensis sheds light on the biosynthesis, origin and evolution of the medicinally important diosgenin saponins.</title>
        <authorList>
            <person name="Li Y."/>
            <person name="Tan C."/>
            <person name="Li Z."/>
            <person name="Guo J."/>
            <person name="Li S."/>
            <person name="Chen X."/>
            <person name="Wang C."/>
            <person name="Dai X."/>
            <person name="Yang H."/>
            <person name="Song W."/>
            <person name="Hou L."/>
            <person name="Xu J."/>
            <person name="Tong Z."/>
            <person name="Xu A."/>
            <person name="Yuan X."/>
            <person name="Wang W."/>
            <person name="Yang Q."/>
            <person name="Chen L."/>
            <person name="Sun Z."/>
            <person name="Wang K."/>
            <person name="Pan B."/>
            <person name="Chen J."/>
            <person name="Bao Y."/>
            <person name="Liu F."/>
            <person name="Qi X."/>
            <person name="Gang D.R."/>
            <person name="Wen J."/>
            <person name="Li J."/>
        </authorList>
    </citation>
    <scope>NUCLEOTIDE SEQUENCE</scope>
    <source>
        <strain evidence="2">Dzin_1.0</strain>
    </source>
</reference>
<dbReference type="Pfam" id="PF00069">
    <property type="entry name" value="Pkinase"/>
    <property type="match status" value="1"/>
</dbReference>
<dbReference type="PANTHER" id="PTHR24361">
    <property type="entry name" value="MITOGEN-ACTIVATED KINASE KINASE KINASE"/>
    <property type="match status" value="1"/>
</dbReference>
<dbReference type="InterPro" id="IPR053235">
    <property type="entry name" value="Ser_Thr_kinase"/>
</dbReference>
<dbReference type="Proteomes" id="UP001085076">
    <property type="component" value="Miscellaneous, Linkage group lg01"/>
</dbReference>
<dbReference type="Gene3D" id="1.10.510.10">
    <property type="entry name" value="Transferase(Phosphotransferase) domain 1"/>
    <property type="match status" value="1"/>
</dbReference>
<dbReference type="PANTHER" id="PTHR24361:SF747">
    <property type="entry name" value="MITOGEN-ACTIVATED PROTEIN KINASE KINASE 10"/>
    <property type="match status" value="1"/>
</dbReference>
<dbReference type="InterPro" id="IPR000719">
    <property type="entry name" value="Prot_kinase_dom"/>
</dbReference>
<name>A0A9D5DJ05_9LILI</name>
<reference evidence="2" key="1">
    <citation type="submission" date="2021-03" db="EMBL/GenBank/DDBJ databases">
        <authorList>
            <person name="Li Z."/>
            <person name="Yang C."/>
        </authorList>
    </citation>
    <scope>NUCLEOTIDE SEQUENCE</scope>
    <source>
        <strain evidence="2">Dzin_1.0</strain>
        <tissue evidence="2">Leaf</tissue>
    </source>
</reference>
<proteinExistence type="predicted"/>
<dbReference type="PROSITE" id="PS50011">
    <property type="entry name" value="PROTEIN_KINASE_DOM"/>
    <property type="match status" value="1"/>
</dbReference>
<protein>
    <recommendedName>
        <fullName evidence="1">Protein kinase domain-containing protein</fullName>
    </recommendedName>
</protein>
<evidence type="ECO:0000313" key="3">
    <source>
        <dbReference type="Proteomes" id="UP001085076"/>
    </source>
</evidence>
<evidence type="ECO:0000259" key="1">
    <source>
        <dbReference type="PROSITE" id="PS50011"/>
    </source>
</evidence>
<dbReference type="OrthoDB" id="10252354at2759"/>
<dbReference type="AlphaFoldDB" id="A0A9D5DJ05"/>
<dbReference type="GO" id="GO:0004674">
    <property type="term" value="F:protein serine/threonine kinase activity"/>
    <property type="evidence" value="ECO:0007669"/>
    <property type="project" value="TreeGrafter"/>
</dbReference>
<dbReference type="GO" id="GO:0005737">
    <property type="term" value="C:cytoplasm"/>
    <property type="evidence" value="ECO:0007669"/>
    <property type="project" value="TreeGrafter"/>
</dbReference>
<organism evidence="2 3">
    <name type="scientific">Dioscorea zingiberensis</name>
    <dbReference type="NCBI Taxonomy" id="325984"/>
    <lineage>
        <taxon>Eukaryota</taxon>
        <taxon>Viridiplantae</taxon>
        <taxon>Streptophyta</taxon>
        <taxon>Embryophyta</taxon>
        <taxon>Tracheophyta</taxon>
        <taxon>Spermatophyta</taxon>
        <taxon>Magnoliopsida</taxon>
        <taxon>Liliopsida</taxon>
        <taxon>Dioscoreales</taxon>
        <taxon>Dioscoreaceae</taxon>
        <taxon>Dioscorea</taxon>
    </lineage>
</organism>
<accession>A0A9D5DJ05</accession>
<gene>
    <name evidence="2" type="ORF">J5N97_008288</name>
</gene>
<dbReference type="GO" id="GO:0005524">
    <property type="term" value="F:ATP binding"/>
    <property type="evidence" value="ECO:0007669"/>
    <property type="project" value="InterPro"/>
</dbReference>
<comment type="caution">
    <text evidence="2">The sequence shown here is derived from an EMBL/GenBank/DDBJ whole genome shotgun (WGS) entry which is preliminary data.</text>
</comment>
<dbReference type="EMBL" id="JAGGNH010000001">
    <property type="protein sequence ID" value="KAJ0989932.1"/>
    <property type="molecule type" value="Genomic_DNA"/>
</dbReference>
<dbReference type="InterPro" id="IPR011009">
    <property type="entry name" value="Kinase-like_dom_sf"/>
</dbReference>
<evidence type="ECO:0000313" key="2">
    <source>
        <dbReference type="EMBL" id="KAJ0989932.1"/>
    </source>
</evidence>
<sequence length="325" mass="35714">MAMVRERRQQQPLRISPPLPELHLHFPPPSLLPLVTLSNIEKLCVIGHGTDGTVYKAQDTHTHSLYALKVLRLGLDFSDDDGALHRAAREVDIQKRLDSQYVVRCYGVLAGEDDKLAFLMEYMDGGSLEDVLRARRRPLPEELIAGVARRVLEGLCYLHENGVVHRDIKPANLLINGDGEVKIADFGASRVVVTGDVWEPCEGTCAYMSPERMDSEGFGGGGDGGGCPGDVWALGVVLLECRVGRFPLVAAGEQPNWATLMCAACFGEPTPEVPEAASAEFRSFVGRCLEKDWRRRGSARELLSHPFVDHAHCSSPCTQSWLSID</sequence>
<dbReference type="PROSITE" id="PS00108">
    <property type="entry name" value="PROTEIN_KINASE_ST"/>
    <property type="match status" value="1"/>
</dbReference>
<dbReference type="SUPFAM" id="SSF56112">
    <property type="entry name" value="Protein kinase-like (PK-like)"/>
    <property type="match status" value="1"/>
</dbReference>
<feature type="domain" description="Protein kinase" evidence="1">
    <location>
        <begin position="40"/>
        <end position="308"/>
    </location>
</feature>
<keyword evidence="3" id="KW-1185">Reference proteome</keyword>
<dbReference type="SMART" id="SM00220">
    <property type="entry name" value="S_TKc"/>
    <property type="match status" value="1"/>
</dbReference>
<dbReference type="InterPro" id="IPR008271">
    <property type="entry name" value="Ser/Thr_kinase_AS"/>
</dbReference>